<dbReference type="AlphaFoldDB" id="A0A9X8Y8S4"/>
<keyword evidence="3" id="KW-1185">Reference proteome</keyword>
<dbReference type="Gene3D" id="3.40.630.30">
    <property type="match status" value="1"/>
</dbReference>
<evidence type="ECO:0000313" key="3">
    <source>
        <dbReference type="Proteomes" id="UP000294682"/>
    </source>
</evidence>
<dbReference type="InterPro" id="IPR051531">
    <property type="entry name" value="N-acetyltransferase"/>
</dbReference>
<dbReference type="InterPro" id="IPR016181">
    <property type="entry name" value="Acyl_CoA_acyltransferase"/>
</dbReference>
<dbReference type="InterPro" id="IPR000182">
    <property type="entry name" value="GNAT_dom"/>
</dbReference>
<dbReference type="Proteomes" id="UP000294682">
    <property type="component" value="Unassembled WGS sequence"/>
</dbReference>
<reference evidence="2 3" key="1">
    <citation type="submission" date="2019-03" db="EMBL/GenBank/DDBJ databases">
        <title>Genomic Encyclopedia of Type Strains, Phase IV (KMG-IV): sequencing the most valuable type-strain genomes for metagenomic binning, comparative biology and taxonomic classification.</title>
        <authorList>
            <person name="Goeker M."/>
        </authorList>
    </citation>
    <scope>NUCLEOTIDE SEQUENCE [LARGE SCALE GENOMIC DNA]</scope>
    <source>
        <strain evidence="2 3">DSM 100433</strain>
    </source>
</reference>
<protein>
    <submittedName>
        <fullName evidence="2">Acetyltransferase (GNAT) family protein</fullName>
    </submittedName>
</protein>
<dbReference type="PROSITE" id="PS51186">
    <property type="entry name" value="GNAT"/>
    <property type="match status" value="1"/>
</dbReference>
<organism evidence="2 3">
    <name type="scientific">Harryflintia acetispora</name>
    <dbReference type="NCBI Taxonomy" id="1849041"/>
    <lineage>
        <taxon>Bacteria</taxon>
        <taxon>Bacillati</taxon>
        <taxon>Bacillota</taxon>
        <taxon>Clostridia</taxon>
        <taxon>Eubacteriales</taxon>
        <taxon>Oscillospiraceae</taxon>
        <taxon>Harryflintia</taxon>
    </lineage>
</organism>
<proteinExistence type="predicted"/>
<dbReference type="EMBL" id="SLUK01000003">
    <property type="protein sequence ID" value="TCL44006.1"/>
    <property type="molecule type" value="Genomic_DNA"/>
</dbReference>
<dbReference type="PANTHER" id="PTHR43792">
    <property type="entry name" value="GNAT FAMILY, PUTATIVE (AFU_ORTHOLOGUE AFUA_3G00765)-RELATED-RELATED"/>
    <property type="match status" value="1"/>
</dbReference>
<dbReference type="Pfam" id="PF13302">
    <property type="entry name" value="Acetyltransf_3"/>
    <property type="match status" value="1"/>
</dbReference>
<name>A0A9X8Y8S4_9FIRM</name>
<evidence type="ECO:0000313" key="2">
    <source>
        <dbReference type="EMBL" id="TCL44006.1"/>
    </source>
</evidence>
<dbReference type="SUPFAM" id="SSF55729">
    <property type="entry name" value="Acyl-CoA N-acyltransferases (Nat)"/>
    <property type="match status" value="1"/>
</dbReference>
<gene>
    <name evidence="2" type="ORF">EDD78_10343</name>
</gene>
<evidence type="ECO:0000259" key="1">
    <source>
        <dbReference type="PROSITE" id="PS51186"/>
    </source>
</evidence>
<accession>A0A9X8Y8S4</accession>
<sequence>MNGLILKTEHLLLCLPGGQQRAALQRLPHFPGWLSDEGQPEGYGCLAALYENEPAGAMGLFSCTLGGRRLCGLYYGLLPAFWGRGLAAEGAARCLSYAFEALRSPFVVAPVPASDLPARRVAERLGMKIEGEQGGKLVYCLHAPGDTGTI</sequence>
<dbReference type="PANTHER" id="PTHR43792:SF1">
    <property type="entry name" value="N-ACETYLTRANSFERASE DOMAIN-CONTAINING PROTEIN"/>
    <property type="match status" value="1"/>
</dbReference>
<feature type="domain" description="N-acetyltransferase" evidence="1">
    <location>
        <begin position="1"/>
        <end position="144"/>
    </location>
</feature>
<dbReference type="RefSeq" id="WP_132084155.1">
    <property type="nucleotide sequence ID" value="NZ_SLUK01000003.1"/>
</dbReference>
<comment type="caution">
    <text evidence="2">The sequence shown here is derived from an EMBL/GenBank/DDBJ whole genome shotgun (WGS) entry which is preliminary data.</text>
</comment>
<dbReference type="GO" id="GO:0016747">
    <property type="term" value="F:acyltransferase activity, transferring groups other than amino-acyl groups"/>
    <property type="evidence" value="ECO:0007669"/>
    <property type="project" value="InterPro"/>
</dbReference>